<feature type="region of interest" description="Disordered" evidence="1">
    <location>
        <begin position="1"/>
        <end position="71"/>
    </location>
</feature>
<dbReference type="AlphaFoldDB" id="A0AAN6M911"/>
<name>A0AAN6M911_9PLEO</name>
<evidence type="ECO:0000313" key="3">
    <source>
        <dbReference type="Proteomes" id="UP001280581"/>
    </source>
</evidence>
<accession>A0AAN6M911</accession>
<dbReference type="Proteomes" id="UP001280581">
    <property type="component" value="Unassembled WGS sequence"/>
</dbReference>
<keyword evidence="3" id="KW-1185">Reference proteome</keyword>
<evidence type="ECO:0000313" key="2">
    <source>
        <dbReference type="EMBL" id="KAK3216521.1"/>
    </source>
</evidence>
<comment type="caution">
    <text evidence="2">The sequence shown here is derived from an EMBL/GenBank/DDBJ whole genome shotgun (WGS) entry which is preliminary data.</text>
</comment>
<feature type="region of interest" description="Disordered" evidence="1">
    <location>
        <begin position="83"/>
        <end position="102"/>
    </location>
</feature>
<sequence>MSQHIMSDLVDNPLSPNTMTLAIRPKSPTADTVGGDTPQGGTGMPDDTSKDGAGHTSQDGTPDDTSQDGSDLSLLAALFDGVNEESEEDPGLSSSDEDASEEEIQVMDSQLRNIATAQCISWDTDADGPDYSELAKSITVDGFLPIIDAIWDDEINADSPMTKSDDTPVSERRFGFRKYAGHTLCSMPEELIQMLISGNMHRKNISSEVSDYLRDVKGFADQQPSIYVRSFVDKEGDSPSVDMLMRLVKFVDIYCSCDPNLNTTDVDKVYRFDDELGGQTPKHLIQAGGRKLGNIAMQKLQLWAAALKRRCDRVNKSQWNQPLPDPPLTYAGYSKHALLRLESHKKLGASTTNKVLSAYFGLFEDAKSYKFEYRIVCLVADRRQAALAEITIAAITRSNMRHGGCCVGHPGVQMGQHDEKTDWSQFQQNIMEYTPVKKNWEIEAARAKGFIERNDSVRKGMLQLQTQIAHLEKATSQHAKVADEFIQTTRRLQENYNELVNNGVNKDTMIMTFIREKLCEFDKVSAQFQQTMDS</sequence>
<organism evidence="2 3">
    <name type="scientific">Pseudopithomyces chartarum</name>
    <dbReference type="NCBI Taxonomy" id="1892770"/>
    <lineage>
        <taxon>Eukaryota</taxon>
        <taxon>Fungi</taxon>
        <taxon>Dikarya</taxon>
        <taxon>Ascomycota</taxon>
        <taxon>Pezizomycotina</taxon>
        <taxon>Dothideomycetes</taxon>
        <taxon>Pleosporomycetidae</taxon>
        <taxon>Pleosporales</taxon>
        <taxon>Massarineae</taxon>
        <taxon>Didymosphaeriaceae</taxon>
        <taxon>Pseudopithomyces</taxon>
    </lineage>
</organism>
<protein>
    <submittedName>
        <fullName evidence="2">Uncharacterized protein</fullName>
    </submittedName>
</protein>
<gene>
    <name evidence="2" type="ORF">GRF29_8g3530187</name>
</gene>
<reference evidence="2 3" key="1">
    <citation type="submission" date="2021-02" db="EMBL/GenBank/DDBJ databases">
        <title>Genome assembly of Pseudopithomyces chartarum.</title>
        <authorList>
            <person name="Jauregui R."/>
            <person name="Singh J."/>
            <person name="Voisey C."/>
        </authorList>
    </citation>
    <scope>NUCLEOTIDE SEQUENCE [LARGE SCALE GENOMIC DNA]</scope>
    <source>
        <strain evidence="2 3">AGR01</strain>
    </source>
</reference>
<proteinExistence type="predicted"/>
<evidence type="ECO:0000256" key="1">
    <source>
        <dbReference type="SAM" id="MobiDB-lite"/>
    </source>
</evidence>
<dbReference type="EMBL" id="WVTA01000002">
    <property type="protein sequence ID" value="KAK3216521.1"/>
    <property type="molecule type" value="Genomic_DNA"/>
</dbReference>